<name>A0A4Y2B3F3_ARAVE</name>
<gene>
    <name evidence="2" type="ORF">AVEN_194838_1</name>
</gene>
<proteinExistence type="predicted"/>
<evidence type="ECO:0000313" key="2">
    <source>
        <dbReference type="EMBL" id="GBL86583.1"/>
    </source>
</evidence>
<accession>A0A4Y2B3F3</accession>
<dbReference type="AlphaFoldDB" id="A0A4Y2B3F3"/>
<evidence type="ECO:0000256" key="1">
    <source>
        <dbReference type="SAM" id="MobiDB-lite"/>
    </source>
</evidence>
<reference evidence="2 3" key="1">
    <citation type="journal article" date="2019" name="Sci. Rep.">
        <title>Orb-weaving spider Araneus ventricosus genome elucidates the spidroin gene catalogue.</title>
        <authorList>
            <person name="Kono N."/>
            <person name="Nakamura H."/>
            <person name="Ohtoshi R."/>
            <person name="Moran D.A.P."/>
            <person name="Shinohara A."/>
            <person name="Yoshida Y."/>
            <person name="Fujiwara M."/>
            <person name="Mori M."/>
            <person name="Tomita M."/>
            <person name="Arakawa K."/>
        </authorList>
    </citation>
    <scope>NUCLEOTIDE SEQUENCE [LARGE SCALE GENOMIC DNA]</scope>
</reference>
<dbReference type="EMBL" id="BGPR01000049">
    <property type="protein sequence ID" value="GBL86583.1"/>
    <property type="molecule type" value="Genomic_DNA"/>
</dbReference>
<comment type="caution">
    <text evidence="2">The sequence shown here is derived from an EMBL/GenBank/DDBJ whole genome shotgun (WGS) entry which is preliminary data.</text>
</comment>
<sequence>MENWNCLVRRASNDVEHSLRECPALEYLGITSDTSRNIGIKCQIQGKRAHICVLFGRKPPTDSPTSASNTLLKSTLVYQFLNNSGEEPEAGHSRWERSSPFGTLC</sequence>
<feature type="region of interest" description="Disordered" evidence="1">
    <location>
        <begin position="85"/>
        <end position="105"/>
    </location>
</feature>
<dbReference type="Proteomes" id="UP000499080">
    <property type="component" value="Unassembled WGS sequence"/>
</dbReference>
<keyword evidence="3" id="KW-1185">Reference proteome</keyword>
<evidence type="ECO:0000313" key="3">
    <source>
        <dbReference type="Proteomes" id="UP000499080"/>
    </source>
</evidence>
<organism evidence="2 3">
    <name type="scientific">Araneus ventricosus</name>
    <name type="common">Orbweaver spider</name>
    <name type="synonym">Epeira ventricosa</name>
    <dbReference type="NCBI Taxonomy" id="182803"/>
    <lineage>
        <taxon>Eukaryota</taxon>
        <taxon>Metazoa</taxon>
        <taxon>Ecdysozoa</taxon>
        <taxon>Arthropoda</taxon>
        <taxon>Chelicerata</taxon>
        <taxon>Arachnida</taxon>
        <taxon>Araneae</taxon>
        <taxon>Araneomorphae</taxon>
        <taxon>Entelegynae</taxon>
        <taxon>Araneoidea</taxon>
        <taxon>Araneidae</taxon>
        <taxon>Araneus</taxon>
    </lineage>
</organism>
<protein>
    <submittedName>
        <fullName evidence="2">Uncharacterized protein</fullName>
    </submittedName>
</protein>